<dbReference type="AlphaFoldDB" id="A0A1I8B449"/>
<organism evidence="1 2">
    <name type="scientific">Meloidogyne hapla</name>
    <name type="common">Root-knot nematode worm</name>
    <dbReference type="NCBI Taxonomy" id="6305"/>
    <lineage>
        <taxon>Eukaryota</taxon>
        <taxon>Metazoa</taxon>
        <taxon>Ecdysozoa</taxon>
        <taxon>Nematoda</taxon>
        <taxon>Chromadorea</taxon>
        <taxon>Rhabditida</taxon>
        <taxon>Tylenchina</taxon>
        <taxon>Tylenchomorpha</taxon>
        <taxon>Tylenchoidea</taxon>
        <taxon>Meloidogynidae</taxon>
        <taxon>Meloidogyninae</taxon>
        <taxon>Meloidogyne</taxon>
    </lineage>
</organism>
<accession>A0A1I8B449</accession>
<evidence type="ECO:0000313" key="2">
    <source>
        <dbReference type="WBParaSite" id="MhA1_Contig13.frz3.gene10"/>
    </source>
</evidence>
<dbReference type="OMA" id="SNYKVCG"/>
<keyword evidence="1" id="KW-1185">Reference proteome</keyword>
<reference evidence="2" key="1">
    <citation type="submission" date="2016-11" db="UniProtKB">
        <authorList>
            <consortium name="WormBaseParasite"/>
        </authorList>
    </citation>
    <scope>IDENTIFICATION</scope>
</reference>
<name>A0A1I8B449_MELHA</name>
<proteinExistence type="predicted"/>
<evidence type="ECO:0000313" key="1">
    <source>
        <dbReference type="Proteomes" id="UP000095281"/>
    </source>
</evidence>
<sequence length="1224" mass="138410">MKTGCGTCDENKINVSCVDCNDFKCNSKIKLEETIFCYEREENGKEVEGIRPCADKMCYVSVDMFKAGSEAVALQNFTLQGCGECPSKDIPCQTCNKTLCNTQKLFNESLYCWLDETIEPKTFTKCDEECFTRRNSDGKLEQGCGNCKDNDCRNCKQKFCNTKDIGAKHCLTNNGSTCSAELNETCFAERTETNECGSEEAALKSFTRQGCGKCPSTSIPCQTCNTTLCNTETFFKECHYCWANESTTVSCKTSEYGKIEQGCGNKTSWTEYNVRAAKCQNEHLCNTKKLFEDSLFCLNKGKDQMVVSKKSLKQCDEECFILRHSDGKWCGNCTSPTCDTCTDHRCNEGNNFPYYCFGSDGKSQLECPNPDCYIDKVEQGCGNKTSWTEYNVRAAKCQNKHLCNTQNLFNDSLFCLNKGKDELNETKSSVIQCDNECVTRRHSDGKLEQGCGNCTDTDCKSCKHNFCNNKTIGVKHCWNNNGSTCSTGYYENCFTMRTETNEWCGNCTSPTCDTCTDHRCNDGVNFTYYCLKSDGKSLLECPTADCYIDKEFNTGCGICDDNKINKSCVDCNDFKCNSRKKLEEQIFCYEREENGKETEGGRPCVEKTCFISVDILKVDQGCGEVPQKFNDTPYATCNKPLCNTKELFNNTLFCLTKGKEELEVKKAIKQCDKKCFVHRHSDGKLEQGCDKCPENVTSTDCNTCEEKYCNVEKNVNIHCWVNDKEICKTSFNDYCFTERMEDNGCCGKKGCVSSTCNKCYSHRCNNVTEYDYFCRRRIGYDNKCKNSTCYITNLEETDKGGADWNCGECPDIQNHQYKCAQCNNSPFCNTVDFYNNAMFCWNKTAEMTEAIGDLRNCKTQCFVARDLNGTVNKGCAKCNSSTTCKQCQDNRCNNETEFPYFCKGVDGDKECNHSDCYILKDANESSFLYNCGKCPESNLLDSSLDDKLSKEVLNINIIQCAECKNSPFCNTAKFFEEQLFCWVNSTSKMGIEKGSRVCESKCFVSRNSTSGQSKKGCSDCGTKACRKCQTHRCNDWEDIPYFCYSNGGIDGVTGCTEADCYILKWKNKDNKNEFYQNCGKCPFEANSSLISTTDELLRKRLTENQIDEIQCAECYDGTLCNTEKFIEEKLYCLERSPNDETFTKGAGVCEEQCFVARNYTTGFVKKGCGKCPFFTCKECNTHRCNNETVLPFYCFGNMAHYKECNESVCYIAKVEEKNGGVYFN</sequence>
<dbReference type="Proteomes" id="UP000095281">
    <property type="component" value="Unplaced"/>
</dbReference>
<protein>
    <submittedName>
        <fullName evidence="2">Uncharacterized protein</fullName>
    </submittedName>
</protein>
<dbReference type="WBParaSite" id="MhA1_Contig13.frz3.gene10">
    <property type="protein sequence ID" value="MhA1_Contig13.frz3.gene10"/>
    <property type="gene ID" value="MhA1_Contig13.frz3.gene10"/>
</dbReference>